<gene>
    <name evidence="6" type="ORF">soil367_06520</name>
</gene>
<dbReference type="OrthoDB" id="9786771at2"/>
<reference evidence="6 7" key="1">
    <citation type="submission" date="2018-07" db="EMBL/GenBank/DDBJ databases">
        <title>Marsedoiliclastica nanhaica gen. nov. sp. nov., a novel marine hydrocarbonoclastic bacterium isolated from an in-situ enriched hydrocarbon-degrading consortium in deep-sea sediment.</title>
        <authorList>
            <person name="Dong C."/>
            <person name="Ma T."/>
            <person name="Liu R."/>
            <person name="Shao Z."/>
        </authorList>
    </citation>
    <scope>NUCLEOTIDE SEQUENCE [LARGE SCALE GENOMIC DNA]</scope>
    <source>
        <strain evidence="7">soil36-7</strain>
    </source>
</reference>
<proteinExistence type="inferred from homology"/>
<comment type="similarity">
    <text evidence="2">Belongs to the DUF177 domain family.</text>
</comment>
<evidence type="ECO:0000256" key="5">
    <source>
        <dbReference type="ARBA" id="ARBA00031841"/>
    </source>
</evidence>
<dbReference type="Pfam" id="PF02620">
    <property type="entry name" value="YceD"/>
    <property type="match status" value="1"/>
</dbReference>
<dbReference type="PANTHER" id="PTHR38099">
    <property type="entry name" value="LARGE RIBOSOMAL RNA SUBUNIT ACCUMULATION PROTEIN YCED"/>
    <property type="match status" value="1"/>
</dbReference>
<dbReference type="KEGG" id="hmi:soil367_06520"/>
<dbReference type="InterPro" id="IPR003772">
    <property type="entry name" value="YceD"/>
</dbReference>
<dbReference type="Proteomes" id="UP000298049">
    <property type="component" value="Chromosome"/>
</dbReference>
<dbReference type="EMBL" id="CP031093">
    <property type="protein sequence ID" value="QCF25598.1"/>
    <property type="molecule type" value="Genomic_DNA"/>
</dbReference>
<dbReference type="GO" id="GO:0042254">
    <property type="term" value="P:ribosome biogenesis"/>
    <property type="evidence" value="ECO:0007669"/>
    <property type="project" value="UniProtKB-KW"/>
</dbReference>
<dbReference type="PANTHER" id="PTHR38099:SF1">
    <property type="entry name" value="LARGE RIBOSOMAL RNA SUBUNIT ACCUMULATION PROTEIN YCED"/>
    <property type="match status" value="1"/>
</dbReference>
<sequence>MAAPIDELPTKTFDPYKLSEQGVTLEGSVPVSALKRVRDLLVKDEGSVSAVLGFGRDEENRRVVNGELEALIWVTCQRCLEPMQEHVRSRFSLAIVGDDDAAKQIPSQYEPLETHRGGGIKVRELVEDELLLAMSPFPMHPEQDCNEHLAAGSEADLRSEAAAEEGRRKPFELLEGLLNKAKDDSSRH</sequence>
<evidence type="ECO:0000313" key="7">
    <source>
        <dbReference type="Proteomes" id="UP000298049"/>
    </source>
</evidence>
<comment type="function">
    <text evidence="1">Plays a role in synthesis, processing and/or stability of 23S rRNA.</text>
</comment>
<accession>A0A4P7XF89</accession>
<evidence type="ECO:0000256" key="2">
    <source>
        <dbReference type="ARBA" id="ARBA00010740"/>
    </source>
</evidence>
<dbReference type="GO" id="GO:0005829">
    <property type="term" value="C:cytosol"/>
    <property type="evidence" value="ECO:0007669"/>
    <property type="project" value="TreeGrafter"/>
</dbReference>
<evidence type="ECO:0000313" key="6">
    <source>
        <dbReference type="EMBL" id="QCF25598.1"/>
    </source>
</evidence>
<keyword evidence="7" id="KW-1185">Reference proteome</keyword>
<evidence type="ECO:0000256" key="4">
    <source>
        <dbReference type="ARBA" id="ARBA00022517"/>
    </source>
</evidence>
<dbReference type="RefSeq" id="WP_136548044.1">
    <property type="nucleotide sequence ID" value="NZ_CP031093.1"/>
</dbReference>
<name>A0A4P7XF89_9ALTE</name>
<organism evidence="6 7">
    <name type="scientific">Hydrocarboniclastica marina</name>
    <dbReference type="NCBI Taxonomy" id="2259620"/>
    <lineage>
        <taxon>Bacteria</taxon>
        <taxon>Pseudomonadati</taxon>
        <taxon>Pseudomonadota</taxon>
        <taxon>Gammaproteobacteria</taxon>
        <taxon>Alteromonadales</taxon>
        <taxon>Alteromonadaceae</taxon>
        <taxon>Hydrocarboniclastica</taxon>
    </lineage>
</organism>
<dbReference type="InterPro" id="IPR039255">
    <property type="entry name" value="YceD_bac"/>
</dbReference>
<protein>
    <recommendedName>
        <fullName evidence="3">Large ribosomal RNA subunit accumulation protein YceD</fullName>
    </recommendedName>
    <alternativeName>
        <fullName evidence="5">23S rRNA accumulation protein YceD</fullName>
    </alternativeName>
</protein>
<evidence type="ECO:0000256" key="3">
    <source>
        <dbReference type="ARBA" id="ARBA00015716"/>
    </source>
</evidence>
<keyword evidence="4" id="KW-0690">Ribosome biogenesis</keyword>
<dbReference type="AlphaFoldDB" id="A0A4P7XF89"/>
<evidence type="ECO:0000256" key="1">
    <source>
        <dbReference type="ARBA" id="ARBA00002868"/>
    </source>
</evidence>